<dbReference type="SUPFAM" id="SSF56784">
    <property type="entry name" value="HAD-like"/>
    <property type="match status" value="1"/>
</dbReference>
<reference evidence="2 3" key="1">
    <citation type="submission" date="2017-10" db="EMBL/GenBank/DDBJ databases">
        <title>Sequencing the genomes of 1000 actinobacteria strains.</title>
        <authorList>
            <person name="Klenk H.-P."/>
        </authorList>
    </citation>
    <scope>NUCLEOTIDE SEQUENCE [LARGE SCALE GENOMIC DNA]</scope>
    <source>
        <strain evidence="2 3">DSM 18966</strain>
    </source>
</reference>
<dbReference type="CDD" id="cd07505">
    <property type="entry name" value="HAD_BPGM-like"/>
    <property type="match status" value="1"/>
</dbReference>
<name>A0A2A9E561_9MICO</name>
<comment type="caution">
    <text evidence="2">The sequence shown here is derived from an EMBL/GenBank/DDBJ whole genome shotgun (WGS) entry which is preliminary data.</text>
</comment>
<dbReference type="SFLD" id="SFLDS00003">
    <property type="entry name" value="Haloacid_Dehalogenase"/>
    <property type="match status" value="1"/>
</dbReference>
<sequence length="260" mass="27044">MPSHLDDSVAPAAATGPQGAADPAVLAVDQPDRALALPRAVLWDLDGTLIDSEPYWMAAEYELVRSRGGSWTHDDALSLVGNPLGSSALILQAHGVDLSVEEIITFLITRVAAQVAGAVPWQPGAAEALAWLRANDVPCALVTMSYRSLADSFVARAPAGTFAAVVAGDEVTHGKPHPEPYLRAAELLGVPIEECLVVEDSPAGVGSALACGAVAVGVEVMVPLPVSSRLSRLSSLHDFTPDLVDRVVRGEVIDLLPAQA</sequence>
<dbReference type="NCBIfam" id="TIGR01509">
    <property type="entry name" value="HAD-SF-IA-v3"/>
    <property type="match status" value="1"/>
</dbReference>
<dbReference type="EMBL" id="PDJG01000001">
    <property type="protein sequence ID" value="PFG33320.1"/>
    <property type="molecule type" value="Genomic_DNA"/>
</dbReference>
<dbReference type="InterPro" id="IPR006439">
    <property type="entry name" value="HAD-SF_hydro_IA"/>
</dbReference>
<dbReference type="PANTHER" id="PTHR18901">
    <property type="entry name" value="2-DEOXYGLUCOSE-6-PHOSPHATE PHOSPHATASE 2"/>
    <property type="match status" value="1"/>
</dbReference>
<accession>A0A2A9E561</accession>
<keyword evidence="3" id="KW-1185">Reference proteome</keyword>
<organism evidence="2 3">
    <name type="scientific">Sanguibacter antarcticus</name>
    <dbReference type="NCBI Taxonomy" id="372484"/>
    <lineage>
        <taxon>Bacteria</taxon>
        <taxon>Bacillati</taxon>
        <taxon>Actinomycetota</taxon>
        <taxon>Actinomycetes</taxon>
        <taxon>Micrococcales</taxon>
        <taxon>Sanguibacteraceae</taxon>
        <taxon>Sanguibacter</taxon>
    </lineage>
</organism>
<dbReference type="SFLD" id="SFLDG01129">
    <property type="entry name" value="C1.5:_HAD__Beta-PGM__Phosphata"/>
    <property type="match status" value="1"/>
</dbReference>
<dbReference type="Gene3D" id="3.40.50.1000">
    <property type="entry name" value="HAD superfamily/HAD-like"/>
    <property type="match status" value="1"/>
</dbReference>
<proteinExistence type="predicted"/>
<dbReference type="PANTHER" id="PTHR18901:SF38">
    <property type="entry name" value="PSEUDOURIDINE-5'-PHOSPHATASE"/>
    <property type="match status" value="1"/>
</dbReference>
<dbReference type="OrthoDB" id="9797743at2"/>
<dbReference type="InterPro" id="IPR036412">
    <property type="entry name" value="HAD-like_sf"/>
</dbReference>
<protein>
    <submittedName>
        <fullName evidence="2">HAD superfamily hydrolase (TIGR01509 family)</fullName>
    </submittedName>
</protein>
<dbReference type="RefSeq" id="WP_098454546.1">
    <property type="nucleotide sequence ID" value="NZ_PDJG01000001.1"/>
</dbReference>
<dbReference type="PRINTS" id="PR00413">
    <property type="entry name" value="HADHALOGNASE"/>
</dbReference>
<keyword evidence="2" id="KW-0378">Hydrolase</keyword>
<dbReference type="InterPro" id="IPR023198">
    <property type="entry name" value="PGP-like_dom2"/>
</dbReference>
<feature type="compositionally biased region" description="Low complexity" evidence="1">
    <location>
        <begin position="10"/>
        <end position="21"/>
    </location>
</feature>
<dbReference type="Proteomes" id="UP000225548">
    <property type="component" value="Unassembled WGS sequence"/>
</dbReference>
<dbReference type="InterPro" id="IPR023214">
    <property type="entry name" value="HAD_sf"/>
</dbReference>
<evidence type="ECO:0000256" key="1">
    <source>
        <dbReference type="SAM" id="MobiDB-lite"/>
    </source>
</evidence>
<evidence type="ECO:0000313" key="3">
    <source>
        <dbReference type="Proteomes" id="UP000225548"/>
    </source>
</evidence>
<dbReference type="Gene3D" id="1.10.150.240">
    <property type="entry name" value="Putative phosphatase, domain 2"/>
    <property type="match status" value="1"/>
</dbReference>
<gene>
    <name evidence="2" type="ORF">ATL42_1189</name>
</gene>
<dbReference type="Pfam" id="PF00702">
    <property type="entry name" value="Hydrolase"/>
    <property type="match status" value="1"/>
</dbReference>
<evidence type="ECO:0000313" key="2">
    <source>
        <dbReference type="EMBL" id="PFG33320.1"/>
    </source>
</evidence>
<dbReference type="GO" id="GO:0016787">
    <property type="term" value="F:hydrolase activity"/>
    <property type="evidence" value="ECO:0007669"/>
    <property type="project" value="UniProtKB-KW"/>
</dbReference>
<feature type="region of interest" description="Disordered" evidence="1">
    <location>
        <begin position="1"/>
        <end position="21"/>
    </location>
</feature>
<dbReference type="AlphaFoldDB" id="A0A2A9E561"/>